<evidence type="ECO:0000256" key="1">
    <source>
        <dbReference type="ARBA" id="ARBA00000757"/>
    </source>
</evidence>
<dbReference type="PROSITE" id="PS00965">
    <property type="entry name" value="PMI_I_1"/>
    <property type="match status" value="1"/>
</dbReference>
<keyword evidence="6" id="KW-0862">Zinc</keyword>
<evidence type="ECO:0000256" key="4">
    <source>
        <dbReference type="ARBA" id="ARBA00011956"/>
    </source>
</evidence>
<dbReference type="PANTHER" id="PTHR10309">
    <property type="entry name" value="MANNOSE-6-PHOSPHATE ISOMERASE"/>
    <property type="match status" value="1"/>
</dbReference>
<feature type="domain" description="Phosphomannose isomerase type I catalytic" evidence="9">
    <location>
        <begin position="3"/>
        <end position="151"/>
    </location>
</feature>
<comment type="cofactor">
    <cofactor evidence="2">
        <name>Zn(2+)</name>
        <dbReference type="ChEBI" id="CHEBI:29105"/>
    </cofactor>
</comment>
<gene>
    <name evidence="10" type="primary">manA</name>
    <name evidence="10" type="ORF">P5G52_16810</name>
</gene>
<comment type="similarity">
    <text evidence="3">Belongs to the mannose-6-phosphate isomerase type 1 family.</text>
</comment>
<keyword evidence="11" id="KW-1185">Reference proteome</keyword>
<feature type="region of interest" description="Disordered" evidence="8">
    <location>
        <begin position="349"/>
        <end position="380"/>
    </location>
</feature>
<dbReference type="PRINTS" id="PR00714">
    <property type="entry name" value="MAN6PISMRASE"/>
</dbReference>
<evidence type="ECO:0000256" key="2">
    <source>
        <dbReference type="ARBA" id="ARBA00001947"/>
    </source>
</evidence>
<organism evidence="10 11">
    <name type="scientific">Arthrobacter burdickii</name>
    <dbReference type="NCBI Taxonomy" id="3035920"/>
    <lineage>
        <taxon>Bacteria</taxon>
        <taxon>Bacillati</taxon>
        <taxon>Actinomycetota</taxon>
        <taxon>Actinomycetes</taxon>
        <taxon>Micrococcales</taxon>
        <taxon>Micrococcaceae</taxon>
        <taxon>Arthrobacter</taxon>
    </lineage>
</organism>
<dbReference type="Pfam" id="PF20511">
    <property type="entry name" value="PMI_typeI_cat"/>
    <property type="match status" value="1"/>
</dbReference>
<dbReference type="Proteomes" id="UP001174209">
    <property type="component" value="Unassembled WGS sequence"/>
</dbReference>
<evidence type="ECO:0000256" key="7">
    <source>
        <dbReference type="ARBA" id="ARBA00023235"/>
    </source>
</evidence>
<dbReference type="InterPro" id="IPR016305">
    <property type="entry name" value="Mannose-6-P_Isomerase"/>
</dbReference>
<proteinExistence type="inferred from homology"/>
<dbReference type="EC" id="5.3.1.8" evidence="4"/>
<name>A0ABT8K697_9MICC</name>
<dbReference type="Gene3D" id="1.10.441.10">
    <property type="entry name" value="Phosphomannose Isomerase, domain 2"/>
    <property type="match status" value="1"/>
</dbReference>
<reference evidence="10" key="1">
    <citation type="submission" date="2023-06" db="EMBL/GenBank/DDBJ databases">
        <title>MT1 and MT2 Draft Genomes of Novel Species.</title>
        <authorList>
            <person name="Venkateswaran K."/>
        </authorList>
    </citation>
    <scope>NUCLEOTIDE SEQUENCE</scope>
    <source>
        <strain evidence="10">IIF3SC-B10</strain>
    </source>
</reference>
<protein>
    <recommendedName>
        <fullName evidence="4">mannose-6-phosphate isomerase</fullName>
        <ecNumber evidence="4">5.3.1.8</ecNumber>
    </recommendedName>
</protein>
<dbReference type="InterPro" id="IPR011051">
    <property type="entry name" value="RmlC_Cupin_sf"/>
</dbReference>
<evidence type="ECO:0000256" key="5">
    <source>
        <dbReference type="ARBA" id="ARBA00022723"/>
    </source>
</evidence>
<sequence length="455" mass="46931">MYLLDNTLRPYAWGSERAIADLLGREPSGGPEAELWVGAHPDSPSQAVQPGGGRRSLADLIAEDPEGLLGEATSARFDGRLPFLLKVLAAGSALSLQVHPSLEQAAAGYDAEEAAGVPRDAPHRNYRDRNHKPEMIYALTPFEALCGFRPLPEALRTFTALASAVEPGSWTHELLDSVAAQLSSGADSALRSAFTLLLEAAPEAVDAVVAAAAGATGPAQATSAEEADAVAADLATVAELSAQYPGDPGVLVALLLNRVSLRPGEALYLPAGNIHAYLQGLGIEVMASSDNVLRGGLTPKHVDTAELLSTVVFEPIAPPALAPEYTLLDQELYRPPFEEFQLQRIVLGDPAAGPQGEPADGADNGHEDSPLPAGESLTPAHVPVLQNGPVLVLAVSGPILLDTPNSTLEVPRGGSAFVAASEAPLVVRPAVDEHGATDGPVLAFAVTTGGGAPAL</sequence>
<evidence type="ECO:0000313" key="10">
    <source>
        <dbReference type="EMBL" id="MDN4612532.1"/>
    </source>
</evidence>
<dbReference type="PIRSF" id="PIRSF001480">
    <property type="entry name" value="Mannose-6-phosphate_isomerase"/>
    <property type="match status" value="1"/>
</dbReference>
<dbReference type="EMBL" id="JAROCG010000002">
    <property type="protein sequence ID" value="MDN4612532.1"/>
    <property type="molecule type" value="Genomic_DNA"/>
</dbReference>
<evidence type="ECO:0000256" key="6">
    <source>
        <dbReference type="ARBA" id="ARBA00022833"/>
    </source>
</evidence>
<dbReference type="CDD" id="cd07011">
    <property type="entry name" value="cupin_PMI_type_I_N"/>
    <property type="match status" value="1"/>
</dbReference>
<dbReference type="PANTHER" id="PTHR10309:SF0">
    <property type="entry name" value="MANNOSE-6-PHOSPHATE ISOMERASE"/>
    <property type="match status" value="1"/>
</dbReference>
<evidence type="ECO:0000256" key="3">
    <source>
        <dbReference type="ARBA" id="ARBA00010772"/>
    </source>
</evidence>
<dbReference type="SUPFAM" id="SSF51182">
    <property type="entry name" value="RmlC-like cupins"/>
    <property type="match status" value="1"/>
</dbReference>
<dbReference type="InterPro" id="IPR018050">
    <property type="entry name" value="Pmannose_isomerase-type1_CS"/>
</dbReference>
<evidence type="ECO:0000259" key="9">
    <source>
        <dbReference type="Pfam" id="PF20511"/>
    </source>
</evidence>
<dbReference type="NCBIfam" id="TIGR00218">
    <property type="entry name" value="manA"/>
    <property type="match status" value="1"/>
</dbReference>
<comment type="catalytic activity">
    <reaction evidence="1">
        <text>D-mannose 6-phosphate = D-fructose 6-phosphate</text>
        <dbReference type="Rhea" id="RHEA:12356"/>
        <dbReference type="ChEBI" id="CHEBI:58735"/>
        <dbReference type="ChEBI" id="CHEBI:61527"/>
        <dbReference type="EC" id="5.3.1.8"/>
    </reaction>
</comment>
<dbReference type="InterPro" id="IPR046457">
    <property type="entry name" value="PMI_typeI_cat"/>
</dbReference>
<comment type="caution">
    <text evidence="10">The sequence shown here is derived from an EMBL/GenBank/DDBJ whole genome shotgun (WGS) entry which is preliminary data.</text>
</comment>
<keyword evidence="5" id="KW-0479">Metal-binding</keyword>
<accession>A0ABT8K697</accession>
<dbReference type="InterPro" id="IPR001250">
    <property type="entry name" value="Man6P_Isoase-1"/>
</dbReference>
<dbReference type="GO" id="GO:0004476">
    <property type="term" value="F:mannose-6-phosphate isomerase activity"/>
    <property type="evidence" value="ECO:0007669"/>
    <property type="project" value="UniProtKB-EC"/>
</dbReference>
<evidence type="ECO:0000313" key="11">
    <source>
        <dbReference type="Proteomes" id="UP001174209"/>
    </source>
</evidence>
<dbReference type="Gene3D" id="2.60.120.10">
    <property type="entry name" value="Jelly Rolls"/>
    <property type="match status" value="2"/>
</dbReference>
<dbReference type="RefSeq" id="WP_301229660.1">
    <property type="nucleotide sequence ID" value="NZ_JAROCG010000002.1"/>
</dbReference>
<keyword evidence="7 10" id="KW-0413">Isomerase</keyword>
<dbReference type="InterPro" id="IPR014710">
    <property type="entry name" value="RmlC-like_jellyroll"/>
</dbReference>
<evidence type="ECO:0000256" key="8">
    <source>
        <dbReference type="SAM" id="MobiDB-lite"/>
    </source>
</evidence>